<gene>
    <name evidence="1" type="ORF">QEZ40_006175</name>
</gene>
<protein>
    <submittedName>
        <fullName evidence="1">Uncharacterized protein</fullName>
    </submittedName>
</protein>
<comment type="caution">
    <text evidence="1">The sequence shown here is derived from an EMBL/GenBank/DDBJ whole genome shotgun (WGS) entry which is preliminary data.</text>
</comment>
<name>A0ABT7H4G8_9ACTN</name>
<proteinExistence type="predicted"/>
<keyword evidence="2" id="KW-1185">Reference proteome</keyword>
<reference evidence="1 2" key="1">
    <citation type="submission" date="2023-05" db="EMBL/GenBank/DDBJ databases">
        <title>Sequencing and Assembly of Streptomyces sp. NP73.</title>
        <authorList>
            <person name="Konwar A.N."/>
            <person name="Saikia K."/>
            <person name="Thakur D."/>
        </authorList>
    </citation>
    <scope>NUCLEOTIDE SEQUENCE [LARGE SCALE GENOMIC DNA]</scope>
    <source>
        <strain evidence="1 2">NP73</strain>
    </source>
</reference>
<dbReference type="EMBL" id="JASITI010000060">
    <property type="protein sequence ID" value="MDK9500356.1"/>
    <property type="molecule type" value="Genomic_DNA"/>
</dbReference>
<accession>A0ABT7H4G8</accession>
<dbReference type="Pfam" id="PF12138">
    <property type="entry name" value="Spherulin4"/>
    <property type="match status" value="1"/>
</dbReference>
<sequence>MKETKETKDPMLLVPLYEHPADRPEEWERLIRSAGQLHSVVLNPDSGPGRAPDERFAAVAARLRDAGVPVLGYTDTDYGRRPHAAVVQDLLRHRDWYGADGAFLDQAAADPELLPHYGRLAVAARAAGARTLVLNHGVHPHPGYLRLADLLVTFEGPWDAYRDPAATPPPWTADHPARRFCHLVYAVPPDAPAAELAAERHAGVHCAVPGTGAHPWGTLPYALEAAG</sequence>
<evidence type="ECO:0000313" key="1">
    <source>
        <dbReference type="EMBL" id="MDK9500356.1"/>
    </source>
</evidence>
<dbReference type="RefSeq" id="WP_285346005.1">
    <property type="nucleotide sequence ID" value="NZ_JASITI010000060.1"/>
</dbReference>
<dbReference type="InterPro" id="IPR021986">
    <property type="entry name" value="Spherulin4"/>
</dbReference>
<dbReference type="PANTHER" id="PTHR35040">
    <property type="match status" value="1"/>
</dbReference>
<evidence type="ECO:0000313" key="2">
    <source>
        <dbReference type="Proteomes" id="UP001223390"/>
    </source>
</evidence>
<organism evidence="1 2">
    <name type="scientific">Streptomyces katrae</name>
    <dbReference type="NCBI Taxonomy" id="68223"/>
    <lineage>
        <taxon>Bacteria</taxon>
        <taxon>Bacillati</taxon>
        <taxon>Actinomycetota</taxon>
        <taxon>Actinomycetes</taxon>
        <taxon>Kitasatosporales</taxon>
        <taxon>Streptomycetaceae</taxon>
        <taxon>Streptomyces</taxon>
    </lineage>
</organism>
<dbReference type="Proteomes" id="UP001223390">
    <property type="component" value="Unassembled WGS sequence"/>
</dbReference>
<dbReference type="PANTHER" id="PTHR35040:SF9">
    <property type="entry name" value="4-LIKE CELL SURFACE PROTEIN, PUTATIVE (AFU_ORTHOLOGUE AFUA_4G14080)-RELATED"/>
    <property type="match status" value="1"/>
</dbReference>